<dbReference type="Gene3D" id="1.20.120.350">
    <property type="entry name" value="Voltage-gated potassium channels. Chain C"/>
    <property type="match status" value="1"/>
</dbReference>
<evidence type="ECO:0000259" key="7">
    <source>
        <dbReference type="PROSITE" id="PS51352"/>
    </source>
</evidence>
<evidence type="ECO:0000256" key="2">
    <source>
        <dbReference type="ARBA" id="ARBA00022692"/>
    </source>
</evidence>
<dbReference type="GO" id="GO:0030317">
    <property type="term" value="P:flagellated sperm motility"/>
    <property type="evidence" value="ECO:0007669"/>
    <property type="project" value="TreeGrafter"/>
</dbReference>
<evidence type="ECO:0000256" key="4">
    <source>
        <dbReference type="ARBA" id="ARBA00023136"/>
    </source>
</evidence>
<evidence type="ECO:0000256" key="6">
    <source>
        <dbReference type="SAM" id="Phobius"/>
    </source>
</evidence>
<dbReference type="InterPro" id="IPR005821">
    <property type="entry name" value="Ion_trans_dom"/>
</dbReference>
<organism evidence="8">
    <name type="scientific">Capra hircus</name>
    <name type="common">Goat</name>
    <dbReference type="NCBI Taxonomy" id="9925"/>
    <lineage>
        <taxon>Eukaryota</taxon>
        <taxon>Metazoa</taxon>
        <taxon>Chordata</taxon>
        <taxon>Craniata</taxon>
        <taxon>Vertebrata</taxon>
        <taxon>Euteleostomi</taxon>
        <taxon>Mammalia</taxon>
        <taxon>Eutheria</taxon>
        <taxon>Laurasiatheria</taxon>
        <taxon>Artiodactyla</taxon>
        <taxon>Ruminantia</taxon>
        <taxon>Pecora</taxon>
        <taxon>Bovidae</taxon>
        <taxon>Caprinae</taxon>
        <taxon>Capra</taxon>
    </lineage>
</organism>
<reference evidence="8" key="1">
    <citation type="submission" date="2019-03" db="EMBL/GenBank/DDBJ databases">
        <title>Genome sequencing and reference-guided assembly of Black Bengal Goat (Capra hircus).</title>
        <authorList>
            <person name="Siddiki A.Z."/>
            <person name="Baten A."/>
            <person name="Billah M."/>
            <person name="Alam M.A.U."/>
            <person name="Shawrob K.S.M."/>
            <person name="Saha S."/>
            <person name="Chowdhury M."/>
            <person name="Rahman A.H."/>
            <person name="Stear M."/>
            <person name="Miah G."/>
            <person name="Das G.B."/>
            <person name="Hossain M.M."/>
            <person name="Kumkum M."/>
            <person name="Islam M.S."/>
            <person name="Mollah A.M."/>
            <person name="Ahsan A."/>
            <person name="Tusar F."/>
            <person name="Khan M.K.I."/>
        </authorList>
    </citation>
    <scope>NUCLEOTIDE SEQUENCE [LARGE SCALE GENOMIC DNA]</scope>
</reference>
<dbReference type="Ensembl" id="ENSCHIT00010021023.1">
    <property type="protein sequence ID" value="ENSCHIP00010014924.1"/>
    <property type="gene ID" value="ENSCHIG00010010927.1"/>
</dbReference>
<feature type="domain" description="Thioredoxin" evidence="7">
    <location>
        <begin position="280"/>
        <end position="423"/>
    </location>
</feature>
<dbReference type="InterPro" id="IPR036249">
    <property type="entry name" value="Thioredoxin-like_sf"/>
</dbReference>
<dbReference type="Gene3D" id="3.40.30.10">
    <property type="entry name" value="Glutaredoxin"/>
    <property type="match status" value="1"/>
</dbReference>
<feature type="region of interest" description="Disordered" evidence="5">
    <location>
        <begin position="228"/>
        <end position="247"/>
    </location>
</feature>
<dbReference type="InterPro" id="IPR013766">
    <property type="entry name" value="Thioredoxin_domain"/>
</dbReference>
<evidence type="ECO:0000256" key="5">
    <source>
        <dbReference type="SAM" id="MobiDB-lite"/>
    </source>
</evidence>
<feature type="region of interest" description="Disordered" evidence="5">
    <location>
        <begin position="268"/>
        <end position="297"/>
    </location>
</feature>
<feature type="compositionally biased region" description="Acidic residues" evidence="5">
    <location>
        <begin position="270"/>
        <end position="282"/>
    </location>
</feature>
<dbReference type="SUPFAM" id="SSF81324">
    <property type="entry name" value="Voltage-gated potassium channels"/>
    <property type="match status" value="1"/>
</dbReference>
<dbReference type="PANTHER" id="PTHR47131:SF1">
    <property type="entry name" value="CATION CHANNEL SPERM-ASSOCIATED PROTEIN 3"/>
    <property type="match status" value="1"/>
</dbReference>
<dbReference type="AlphaFoldDB" id="A0A8C2P843"/>
<keyword evidence="2 6" id="KW-0812">Transmembrane</keyword>
<dbReference type="PROSITE" id="PS51352">
    <property type="entry name" value="THIOREDOXIN_2"/>
    <property type="match status" value="1"/>
</dbReference>
<feature type="transmembrane region" description="Helical" evidence="6">
    <location>
        <begin position="555"/>
        <end position="582"/>
    </location>
</feature>
<feature type="region of interest" description="Disordered" evidence="5">
    <location>
        <begin position="14"/>
        <end position="110"/>
    </location>
</feature>
<dbReference type="GO" id="GO:0005245">
    <property type="term" value="F:voltage-gated calcium channel activity"/>
    <property type="evidence" value="ECO:0007669"/>
    <property type="project" value="TreeGrafter"/>
</dbReference>
<evidence type="ECO:0000256" key="3">
    <source>
        <dbReference type="ARBA" id="ARBA00022989"/>
    </source>
</evidence>
<dbReference type="Pfam" id="PF00085">
    <property type="entry name" value="Thioredoxin"/>
    <property type="match status" value="1"/>
</dbReference>
<dbReference type="GO" id="GO:0006729">
    <property type="term" value="P:tetrahydrobiopterin biosynthetic process"/>
    <property type="evidence" value="ECO:0007669"/>
    <property type="project" value="InterPro"/>
</dbReference>
<dbReference type="SUPFAM" id="SSF55248">
    <property type="entry name" value="PCD-like"/>
    <property type="match status" value="1"/>
</dbReference>
<dbReference type="InterPro" id="IPR027359">
    <property type="entry name" value="Volt_channel_dom_sf"/>
</dbReference>
<feature type="transmembrane region" description="Helical" evidence="6">
    <location>
        <begin position="588"/>
        <end position="607"/>
    </location>
</feature>
<dbReference type="GO" id="GO:0008124">
    <property type="term" value="F:4-alpha-hydroxytetrahydrobiopterin dehydratase activity"/>
    <property type="evidence" value="ECO:0007669"/>
    <property type="project" value="InterPro"/>
</dbReference>
<dbReference type="GO" id="GO:0001669">
    <property type="term" value="C:acrosomal vesicle"/>
    <property type="evidence" value="ECO:0007669"/>
    <property type="project" value="TreeGrafter"/>
</dbReference>
<reference evidence="8" key="2">
    <citation type="submission" date="2025-08" db="UniProtKB">
        <authorList>
            <consortium name="Ensembl"/>
        </authorList>
    </citation>
    <scope>IDENTIFICATION</scope>
</reference>
<dbReference type="SUPFAM" id="SSF52833">
    <property type="entry name" value="Thioredoxin-like"/>
    <property type="match status" value="1"/>
</dbReference>
<evidence type="ECO:0000313" key="8">
    <source>
        <dbReference type="Ensembl" id="ENSCHIP00010014924.1"/>
    </source>
</evidence>
<dbReference type="Pfam" id="PF00520">
    <property type="entry name" value="Ion_trans"/>
    <property type="match status" value="1"/>
</dbReference>
<evidence type="ECO:0000256" key="1">
    <source>
        <dbReference type="ARBA" id="ARBA00004141"/>
    </source>
</evidence>
<dbReference type="Gene3D" id="1.10.287.70">
    <property type="match status" value="1"/>
</dbReference>
<dbReference type="CDD" id="cd02999">
    <property type="entry name" value="PDI_a_ERp44_like"/>
    <property type="match status" value="1"/>
</dbReference>
<dbReference type="GO" id="GO:0036128">
    <property type="term" value="C:CatSper complex"/>
    <property type="evidence" value="ECO:0007669"/>
    <property type="project" value="TreeGrafter"/>
</dbReference>
<dbReference type="GO" id="GO:0048240">
    <property type="term" value="P:sperm capacitation"/>
    <property type="evidence" value="ECO:0007669"/>
    <property type="project" value="TreeGrafter"/>
</dbReference>
<keyword evidence="4 6" id="KW-0472">Membrane</keyword>
<dbReference type="PANTHER" id="PTHR47131">
    <property type="entry name" value="CATION CHANNEL SPERM-ASSOCIATED PROTEIN 3"/>
    <property type="match status" value="1"/>
</dbReference>
<proteinExistence type="predicted"/>
<comment type="subcellular location">
    <subcellularLocation>
        <location evidence="1">Membrane</location>
        <topology evidence="1">Multi-pass membrane protein</topology>
    </subcellularLocation>
</comment>
<feature type="transmembrane region" description="Helical" evidence="6">
    <location>
        <begin position="628"/>
        <end position="650"/>
    </location>
</feature>
<sequence>MNAPTGGFWAFLAREGSAGQGRRVCRQPPGRTRVRQFGKQPGAPRRKQEPRSQSRPPDSKMAPSVAASCQDGGTGPRPRSRPLLPQPSSAGERDSRRCAPVALRPGCTGRGPPRTMRLLGWWQVLLWVLGSPARAEETLLKSRPFDLACYSELNQEFAGFPAAEKRSHLWSEEQPAYPFQVGAVYMSEEVPSPDPVGQDLSAEETEAVLGLDADGNHMVMLSVIPGEAEDKLSPESSSGTCGARGEEDSRCNLRESLFSLDRAGASFSEREEEYYTEPDVAESDPAPTEDANATESLKSPKVNCEERNVTGLENFTLKILNMSQDLMDFLNPNGSDCTLVLFYTPWCRFSASLAPHFNSLPRAFPALHFLALDASQHSSLSTRFGTVAVPNILLFQGAKPMARFNHTDRTLETLKIFIFNQTAGTHQLTAEERSQMILDLKAAGWLELSERDAIYKEFSFKNFNQVSELIFVSIYSSEFCMKLYVDPVNYWKDGYNLLDVVIIIIIFIPYSLRKIKGKHYPYLNIADGVQSLRILKLITYSRGIRTLITAMGQTAYTVASVLILFFILMYIFAILGFCLFGLPEGGDMNNWGNLALAFFTLFSLATVDGWTDLQEQLDARNLILSRSFTIIFILLASFVFLSMFVGVMIIHTEDSIKKFEQELMLERRMNLMEEKQVILKRQQEEVGKLMQTQKDLDHKSFTELVEKFKKTLRHTDPMVLDDFGTSLPFIDIYLSTLDNQDATIYKLQELYYEIVHVLSLMLEDLPQKKQSQSSEKVDEK</sequence>
<feature type="transmembrane region" description="Helical" evidence="6">
    <location>
        <begin position="494"/>
        <end position="512"/>
    </location>
</feature>
<keyword evidence="3 6" id="KW-1133">Transmembrane helix</keyword>
<accession>A0A8C2P843</accession>
<protein>
    <recommendedName>
        <fullName evidence="7">Thioredoxin domain-containing protein</fullName>
    </recommendedName>
</protein>
<dbReference type="GO" id="GO:0006814">
    <property type="term" value="P:sodium ion transport"/>
    <property type="evidence" value="ECO:0007669"/>
    <property type="project" value="TreeGrafter"/>
</dbReference>
<name>A0A8C2P843_CAPHI</name>
<dbReference type="InterPro" id="IPR036428">
    <property type="entry name" value="PCD_sf"/>
</dbReference>